<evidence type="ECO:0000313" key="3">
    <source>
        <dbReference type="Proteomes" id="UP000664859"/>
    </source>
</evidence>
<sequence length="168" mass="17968">MQAPSSSTAQPQHDGSAHATTGARAPPPPSAARSMVQGGNRVVDAQGVVIYQCFGHGLELCTACGIDNIAMNESARNVQARIRAAMAPREGVQRLPVGTKVRFRGLHRVVQGISMCQDPDQEFCGLQCYELQGTGRSSEAEQVPVVDVHDEWEVLHNGTYVAAQEALC</sequence>
<evidence type="ECO:0000313" key="2">
    <source>
        <dbReference type="EMBL" id="KAG5182108.1"/>
    </source>
</evidence>
<comment type="caution">
    <text evidence="2">The sequence shown here is derived from an EMBL/GenBank/DDBJ whole genome shotgun (WGS) entry which is preliminary data.</text>
</comment>
<proteinExistence type="predicted"/>
<protein>
    <submittedName>
        <fullName evidence="2">Uncharacterized protein</fullName>
    </submittedName>
</protein>
<dbReference type="Proteomes" id="UP000664859">
    <property type="component" value="Unassembled WGS sequence"/>
</dbReference>
<name>A0A836CEE5_9STRA</name>
<dbReference type="AlphaFoldDB" id="A0A836CEE5"/>
<organism evidence="2 3">
    <name type="scientific">Tribonema minus</name>
    <dbReference type="NCBI Taxonomy" id="303371"/>
    <lineage>
        <taxon>Eukaryota</taxon>
        <taxon>Sar</taxon>
        <taxon>Stramenopiles</taxon>
        <taxon>Ochrophyta</taxon>
        <taxon>PX clade</taxon>
        <taxon>Xanthophyceae</taxon>
        <taxon>Tribonematales</taxon>
        <taxon>Tribonemataceae</taxon>
        <taxon>Tribonema</taxon>
    </lineage>
</organism>
<accession>A0A836CEE5</accession>
<feature type="region of interest" description="Disordered" evidence="1">
    <location>
        <begin position="1"/>
        <end position="36"/>
    </location>
</feature>
<dbReference type="EMBL" id="JAFCMP010000268">
    <property type="protein sequence ID" value="KAG5182108.1"/>
    <property type="molecule type" value="Genomic_DNA"/>
</dbReference>
<feature type="compositionally biased region" description="Polar residues" evidence="1">
    <location>
        <begin position="1"/>
        <end position="13"/>
    </location>
</feature>
<reference evidence="2" key="1">
    <citation type="submission" date="2021-02" db="EMBL/GenBank/DDBJ databases">
        <title>First Annotated Genome of the Yellow-green Alga Tribonema minus.</title>
        <authorList>
            <person name="Mahan K.M."/>
        </authorList>
    </citation>
    <scope>NUCLEOTIDE SEQUENCE</scope>
    <source>
        <strain evidence="2">UTEX B ZZ1240</strain>
    </source>
</reference>
<gene>
    <name evidence="2" type="ORF">JKP88DRAFT_221491</name>
</gene>
<keyword evidence="3" id="KW-1185">Reference proteome</keyword>
<evidence type="ECO:0000256" key="1">
    <source>
        <dbReference type="SAM" id="MobiDB-lite"/>
    </source>
</evidence>